<keyword evidence="4" id="KW-0479">Metal-binding</keyword>
<dbReference type="InterPro" id="IPR001841">
    <property type="entry name" value="Znf_RING"/>
</dbReference>
<keyword evidence="6 10" id="KW-1133">Transmembrane helix</keyword>
<evidence type="ECO:0000256" key="8">
    <source>
        <dbReference type="ARBA" id="ARBA00024209"/>
    </source>
</evidence>
<dbReference type="PANTHER" id="PTHR46905">
    <property type="entry name" value="RING-H2 FINGER PROTEIN ATL78"/>
    <property type="match status" value="1"/>
</dbReference>
<dbReference type="CDD" id="cd16461">
    <property type="entry name" value="RING-H2_EL5-like"/>
    <property type="match status" value="1"/>
</dbReference>
<dbReference type="PROSITE" id="PS50089">
    <property type="entry name" value="ZF_RING_2"/>
    <property type="match status" value="1"/>
</dbReference>
<evidence type="ECO:0000256" key="3">
    <source>
        <dbReference type="ARBA" id="ARBA00022692"/>
    </source>
</evidence>
<dbReference type="InterPro" id="IPR013083">
    <property type="entry name" value="Znf_RING/FYVE/PHD"/>
</dbReference>
<evidence type="ECO:0000313" key="12">
    <source>
        <dbReference type="EMBL" id="KAJ3691163.1"/>
    </source>
</evidence>
<comment type="similarity">
    <text evidence="8">Belongs to the RING-type zinc finger family. ATL subfamily.</text>
</comment>
<evidence type="ECO:0000256" key="2">
    <source>
        <dbReference type="ARBA" id="ARBA00022679"/>
    </source>
</evidence>
<sequence length="178" mass="18947">MSHTMPSVPTYHEPDATQPTLSQAHTNATSNTWGPYTGSSDFTVNMVIILVALLAALGFALAVNALIKYIFCPRRGQQNGNSDIEKPPPHPRVVAAQLPETIYKSDPNGDVAECAICLSEFANGDRVKVLPACRHGFHVRCIEKWINGGGSCPTCRARCDVGPTTVVKGNVSTDGAGV</sequence>
<protein>
    <recommendedName>
        <fullName evidence="11">RING-type domain-containing protein</fullName>
    </recommendedName>
</protein>
<evidence type="ECO:0000313" key="13">
    <source>
        <dbReference type="Proteomes" id="UP001210211"/>
    </source>
</evidence>
<dbReference type="PANTHER" id="PTHR46905:SF1">
    <property type="entry name" value="RING-TYPE E3 UBIQUITIN TRANSFERASE"/>
    <property type="match status" value="1"/>
</dbReference>
<dbReference type="GO" id="GO:0016567">
    <property type="term" value="P:protein ubiquitination"/>
    <property type="evidence" value="ECO:0007669"/>
    <property type="project" value="InterPro"/>
</dbReference>
<accession>A0AAD5ZCX5</accession>
<comment type="caution">
    <text evidence="12">The sequence shown here is derived from an EMBL/GenBank/DDBJ whole genome shotgun (WGS) entry which is preliminary data.</text>
</comment>
<dbReference type="Pfam" id="PF13639">
    <property type="entry name" value="zf-RING_2"/>
    <property type="match status" value="1"/>
</dbReference>
<dbReference type="EMBL" id="JAMRDG010000002">
    <property type="protein sequence ID" value="KAJ3691163.1"/>
    <property type="molecule type" value="Genomic_DNA"/>
</dbReference>
<dbReference type="GO" id="GO:0008270">
    <property type="term" value="F:zinc ion binding"/>
    <property type="evidence" value="ECO:0007669"/>
    <property type="project" value="UniProtKB-KW"/>
</dbReference>
<dbReference type="GO" id="GO:0016020">
    <property type="term" value="C:membrane"/>
    <property type="evidence" value="ECO:0007669"/>
    <property type="project" value="UniProtKB-SubCell"/>
</dbReference>
<evidence type="ECO:0000256" key="6">
    <source>
        <dbReference type="ARBA" id="ARBA00022989"/>
    </source>
</evidence>
<evidence type="ECO:0000256" key="9">
    <source>
        <dbReference type="PROSITE-ProRule" id="PRU00175"/>
    </source>
</evidence>
<dbReference type="SUPFAM" id="SSF57850">
    <property type="entry name" value="RING/U-box"/>
    <property type="match status" value="1"/>
</dbReference>
<proteinExistence type="inferred from homology"/>
<feature type="domain" description="RING-type" evidence="11">
    <location>
        <begin position="114"/>
        <end position="156"/>
    </location>
</feature>
<feature type="transmembrane region" description="Helical" evidence="10">
    <location>
        <begin position="42"/>
        <end position="67"/>
    </location>
</feature>
<keyword evidence="9" id="KW-0863">Zinc-finger</keyword>
<organism evidence="12 13">
    <name type="scientific">Rhynchospora tenuis</name>
    <dbReference type="NCBI Taxonomy" id="198213"/>
    <lineage>
        <taxon>Eukaryota</taxon>
        <taxon>Viridiplantae</taxon>
        <taxon>Streptophyta</taxon>
        <taxon>Embryophyta</taxon>
        <taxon>Tracheophyta</taxon>
        <taxon>Spermatophyta</taxon>
        <taxon>Magnoliopsida</taxon>
        <taxon>Liliopsida</taxon>
        <taxon>Poales</taxon>
        <taxon>Cyperaceae</taxon>
        <taxon>Cyperoideae</taxon>
        <taxon>Rhynchosporeae</taxon>
        <taxon>Rhynchospora</taxon>
    </lineage>
</organism>
<dbReference type="InterPro" id="IPR044602">
    <property type="entry name" value="ATL10/ATL72-79-like"/>
</dbReference>
<dbReference type="Proteomes" id="UP001210211">
    <property type="component" value="Unassembled WGS sequence"/>
</dbReference>
<dbReference type="Gene3D" id="3.30.40.10">
    <property type="entry name" value="Zinc/RING finger domain, C3HC4 (zinc finger)"/>
    <property type="match status" value="1"/>
</dbReference>
<dbReference type="SMART" id="SM00184">
    <property type="entry name" value="RING"/>
    <property type="match status" value="1"/>
</dbReference>
<keyword evidence="7 10" id="KW-0472">Membrane</keyword>
<keyword evidence="13" id="KW-1185">Reference proteome</keyword>
<name>A0AAD5ZCX5_9POAL</name>
<keyword evidence="3 10" id="KW-0812">Transmembrane</keyword>
<keyword evidence="5" id="KW-0862">Zinc</keyword>
<evidence type="ECO:0000256" key="1">
    <source>
        <dbReference type="ARBA" id="ARBA00004167"/>
    </source>
</evidence>
<dbReference type="GO" id="GO:0016740">
    <property type="term" value="F:transferase activity"/>
    <property type="evidence" value="ECO:0007669"/>
    <property type="project" value="UniProtKB-KW"/>
</dbReference>
<evidence type="ECO:0000256" key="10">
    <source>
        <dbReference type="SAM" id="Phobius"/>
    </source>
</evidence>
<reference evidence="12 13" key="1">
    <citation type="journal article" date="2022" name="Cell">
        <title>Repeat-based holocentromeres influence genome architecture and karyotype evolution.</title>
        <authorList>
            <person name="Hofstatter P.G."/>
            <person name="Thangavel G."/>
            <person name="Lux T."/>
            <person name="Neumann P."/>
            <person name="Vondrak T."/>
            <person name="Novak P."/>
            <person name="Zhang M."/>
            <person name="Costa L."/>
            <person name="Castellani M."/>
            <person name="Scott A."/>
            <person name="Toegelov H."/>
            <person name="Fuchs J."/>
            <person name="Mata-Sucre Y."/>
            <person name="Dias Y."/>
            <person name="Vanzela A.L.L."/>
            <person name="Huettel B."/>
            <person name="Almeida C.C.S."/>
            <person name="Simkova H."/>
            <person name="Souza G."/>
            <person name="Pedrosa-Harand A."/>
            <person name="Macas J."/>
            <person name="Mayer K.F.X."/>
            <person name="Houben A."/>
            <person name="Marques A."/>
        </authorList>
    </citation>
    <scope>NUCLEOTIDE SEQUENCE [LARGE SCALE GENOMIC DNA]</scope>
    <source>
        <strain evidence="12">RhyTen1mFocal</strain>
    </source>
</reference>
<evidence type="ECO:0000256" key="4">
    <source>
        <dbReference type="ARBA" id="ARBA00022723"/>
    </source>
</evidence>
<evidence type="ECO:0000259" key="11">
    <source>
        <dbReference type="PROSITE" id="PS50089"/>
    </source>
</evidence>
<evidence type="ECO:0000256" key="5">
    <source>
        <dbReference type="ARBA" id="ARBA00022833"/>
    </source>
</evidence>
<evidence type="ECO:0000256" key="7">
    <source>
        <dbReference type="ARBA" id="ARBA00023136"/>
    </source>
</evidence>
<keyword evidence="2" id="KW-0808">Transferase</keyword>
<dbReference type="AlphaFoldDB" id="A0AAD5ZCX5"/>
<comment type="subcellular location">
    <subcellularLocation>
        <location evidence="1">Membrane</location>
        <topology evidence="1">Single-pass membrane protein</topology>
    </subcellularLocation>
</comment>
<gene>
    <name evidence="12" type="ORF">LUZ61_020327</name>
</gene>